<dbReference type="OrthoDB" id="8140134at2"/>
<accession>A0A240DZX1</accession>
<dbReference type="RefSeq" id="WP_096673117.1">
    <property type="nucleotide sequence ID" value="NZ_OANS01000003.1"/>
</dbReference>
<evidence type="ECO:0008006" key="5">
    <source>
        <dbReference type="Google" id="ProtNLM"/>
    </source>
</evidence>
<feature type="signal peptide" evidence="2">
    <location>
        <begin position="1"/>
        <end position="24"/>
    </location>
</feature>
<organism evidence="3 4">
    <name type="scientific">Polynucleobacter meluiroseus</name>
    <dbReference type="NCBI Taxonomy" id="1938814"/>
    <lineage>
        <taxon>Bacteria</taxon>
        <taxon>Pseudomonadati</taxon>
        <taxon>Pseudomonadota</taxon>
        <taxon>Betaproteobacteria</taxon>
        <taxon>Burkholderiales</taxon>
        <taxon>Burkholderiaceae</taxon>
        <taxon>Polynucleobacter</taxon>
    </lineage>
</organism>
<evidence type="ECO:0000313" key="3">
    <source>
        <dbReference type="EMBL" id="SNX28739.1"/>
    </source>
</evidence>
<evidence type="ECO:0000256" key="2">
    <source>
        <dbReference type="SAM" id="SignalP"/>
    </source>
</evidence>
<dbReference type="AlphaFoldDB" id="A0A240DZX1"/>
<reference evidence="4" key="1">
    <citation type="submission" date="2017-08" db="EMBL/GenBank/DDBJ databases">
        <authorList>
            <person name="Varghese N."/>
            <person name="Submissions S."/>
        </authorList>
    </citation>
    <scope>NUCLEOTIDE SEQUENCE [LARGE SCALE GENOMIC DNA]</scope>
    <source>
        <strain evidence="4">AP-Melu-1000-B4</strain>
    </source>
</reference>
<evidence type="ECO:0000313" key="4">
    <source>
        <dbReference type="Proteomes" id="UP000218069"/>
    </source>
</evidence>
<feature type="region of interest" description="Disordered" evidence="1">
    <location>
        <begin position="92"/>
        <end position="119"/>
    </location>
</feature>
<keyword evidence="4" id="KW-1185">Reference proteome</keyword>
<gene>
    <name evidence="3" type="ORF">SAMN06295945_1085</name>
</gene>
<dbReference type="EMBL" id="OANS01000003">
    <property type="protein sequence ID" value="SNX28739.1"/>
    <property type="molecule type" value="Genomic_DNA"/>
</dbReference>
<protein>
    <recommendedName>
        <fullName evidence="5">Zinc resistance-associated protein</fullName>
    </recommendedName>
</protein>
<feature type="chain" id="PRO_5012060021" description="Zinc resistance-associated protein" evidence="2">
    <location>
        <begin position="25"/>
        <end position="119"/>
    </location>
</feature>
<keyword evidence="2" id="KW-0732">Signal</keyword>
<feature type="compositionally biased region" description="Basic and acidic residues" evidence="1">
    <location>
        <begin position="92"/>
        <end position="101"/>
    </location>
</feature>
<evidence type="ECO:0000256" key="1">
    <source>
        <dbReference type="SAM" id="MobiDB-lite"/>
    </source>
</evidence>
<dbReference type="Proteomes" id="UP000218069">
    <property type="component" value="Unassembled WGS sequence"/>
</dbReference>
<name>A0A240DZX1_9BURK</name>
<proteinExistence type="predicted"/>
<sequence length="119" mass="12904">MKTVNKIAISVATVMGLGLAVAYAQPGPMGNGMGPGMMRGQMMQGQMMEQNANMKIMRELMTPAERLAMMDKMIDAKTVEERQAIMTATHTEMEKRAKEKGITLPAGHGPQMMSGRNCG</sequence>